<evidence type="ECO:0000313" key="4">
    <source>
        <dbReference type="EMBL" id="SUP25653.1"/>
    </source>
</evidence>
<dbReference type="EMBL" id="UHIP01000001">
    <property type="protein sequence ID" value="SUP25653.1"/>
    <property type="molecule type" value="Genomic_DNA"/>
</dbReference>
<evidence type="ECO:0000256" key="3">
    <source>
        <dbReference type="SAM" id="SignalP"/>
    </source>
</evidence>
<feature type="signal peptide" evidence="3">
    <location>
        <begin position="1"/>
        <end position="25"/>
    </location>
</feature>
<comment type="caution">
    <text evidence="4">The sequence shown here is derived from an EMBL/GenBank/DDBJ whole genome shotgun (WGS) entry which is preliminary data.</text>
</comment>
<dbReference type="RefSeq" id="WP_123946165.1">
    <property type="nucleotide sequence ID" value="NZ_AP028128.1"/>
</dbReference>
<dbReference type="InterPro" id="IPR018635">
    <property type="entry name" value="UPF0319"/>
</dbReference>
<feature type="chain" id="PRO_5043858625" evidence="3">
    <location>
        <begin position="26"/>
        <end position="235"/>
    </location>
</feature>
<evidence type="ECO:0000313" key="5">
    <source>
        <dbReference type="Proteomes" id="UP000254626"/>
    </source>
</evidence>
<evidence type="ECO:0000256" key="1">
    <source>
        <dbReference type="ARBA" id="ARBA00008490"/>
    </source>
</evidence>
<dbReference type="GeneID" id="29385669"/>
<dbReference type="PANTHER" id="PTHR38108">
    <property type="entry name" value="UPF0319 PROTEIN YCCT"/>
    <property type="match status" value="1"/>
</dbReference>
<dbReference type="AlphaFoldDB" id="A0AAX2LTP5"/>
<protein>
    <submittedName>
        <fullName evidence="4">Secreted protein</fullName>
    </submittedName>
</protein>
<dbReference type="Pfam" id="PF09829">
    <property type="entry name" value="DUF2057"/>
    <property type="match status" value="1"/>
</dbReference>
<evidence type="ECO:0000256" key="2">
    <source>
        <dbReference type="ARBA" id="ARBA00022729"/>
    </source>
</evidence>
<comment type="similarity">
    <text evidence="1">Belongs to the UPF0319 family.</text>
</comment>
<gene>
    <name evidence="4" type="ORF">NCTC11327_01788</name>
</gene>
<reference evidence="4 5" key="1">
    <citation type="submission" date="2018-06" db="EMBL/GenBank/DDBJ databases">
        <authorList>
            <consortium name="Pathogen Informatics"/>
            <person name="Doyle S."/>
        </authorList>
    </citation>
    <scope>NUCLEOTIDE SEQUENCE [LARGE SCALE GENOMIC DNA]</scope>
    <source>
        <strain evidence="4 5">NCTC11327</strain>
    </source>
</reference>
<organism evidence="4 5">
    <name type="scientific">Vibrio fluvialis</name>
    <dbReference type="NCBI Taxonomy" id="676"/>
    <lineage>
        <taxon>Bacteria</taxon>
        <taxon>Pseudomonadati</taxon>
        <taxon>Pseudomonadota</taxon>
        <taxon>Gammaproteobacteria</taxon>
        <taxon>Vibrionales</taxon>
        <taxon>Vibrionaceae</taxon>
        <taxon>Vibrio</taxon>
    </lineage>
</organism>
<dbReference type="PANTHER" id="PTHR38108:SF1">
    <property type="entry name" value="UPF0319 PROTEIN YCCT"/>
    <property type="match status" value="1"/>
</dbReference>
<keyword evidence="2 3" id="KW-0732">Signal</keyword>
<dbReference type="Proteomes" id="UP000254626">
    <property type="component" value="Unassembled WGS sequence"/>
</dbReference>
<accession>A0AAX2LTP5</accession>
<proteinExistence type="inferred from homology"/>
<sequence>MTISSLRNISTTFAVSLMLSAGTHAAVEVSVPEEINLHVVNLERPNLQGSVFSSSRTLELPNGLNQIAFRYSYNFVNRDTAERVSSKLIVMKFEASDQTLSFTLPKYRDAKEAEREIDNFQWHLVDTDTQKEIDAITDSITVSGFVLGQNFNEEVEGYNKKGGKAAIGLTYVTIANPSTTPETSQMQSSSAAVTSQIVDKKLAEQGSLVGSLQSLYLQASKEERKAFQKWMIDQE</sequence>
<name>A0AAX2LTP5_VIBFL</name>